<dbReference type="OrthoDB" id="10252281at2759"/>
<dbReference type="InterPro" id="IPR006439">
    <property type="entry name" value="HAD-SF_hydro_IA"/>
</dbReference>
<dbReference type="PANTHER" id="PTHR45937">
    <property type="entry name" value="ASPARAGINE SYNTHETASE DOMAIN-CONTAINING PROTEIN 1"/>
    <property type="match status" value="1"/>
</dbReference>
<organism evidence="6 7">
    <name type="scientific">Beauveria bassiana D1-5</name>
    <dbReference type="NCBI Taxonomy" id="1245745"/>
    <lineage>
        <taxon>Eukaryota</taxon>
        <taxon>Fungi</taxon>
        <taxon>Dikarya</taxon>
        <taxon>Ascomycota</taxon>
        <taxon>Pezizomycotina</taxon>
        <taxon>Sordariomycetes</taxon>
        <taxon>Hypocreomycetidae</taxon>
        <taxon>Hypocreales</taxon>
        <taxon>Cordycipitaceae</taxon>
        <taxon>Beauveria</taxon>
    </lineage>
</organism>
<sequence>MPETIIAFDLYGTLLSTESIATELAKLFGNETSKALAARARTLQLEYTWRSNSMNRYQSFSNVTRWSFRQATAELGLDLGPAEEERVMNAYNELDTFPDADAGLRILAKEEAGSVSAYVFSNGDSSMLASSMSTSPALANARSVLPAGKVISVEPLRVFKPHPSVYDYLVGVTGKKDSPGDVWLVSSNPFDVCGAVAAGLRSAWVDRAGRGWLDGLANATGNNPTMVHQQQSTAHQRQARTRIMCGIHAAISHNVSSPISGTLEANLRCRGPDHLGSLTISLPDNDSHLCVALTSTVLALRGNHTTAQPLLDQDSGSALCWNGEAWRIHGQPVTGNDGEFVLSKLVAASSHSKEAILNTLRAIEGPFAFVFVDKRNKSLYYGRDRLGRRSLLVKLESPFQLSSISDSSTTGWLEVEADGCYSISLTSNSFLSTVEPSRHDWDSNAELISALGIFNATVPKGLDRLTENVEAVGTLKNHLLQSLQYRVQGIPVPPGVNEPQASVAVLFSGGLDCTVLARLAHNLLPKDQQIDLLNVAFENPRIAAQHKDLDPEKLFELCPDRMTGRQSFAELIKNCPARTWRFVAVNVPYSVAMFHRNTVVSLIHPHNTEMDLSIAFALYFAARGQGLAQTSIDTEPTPYSATARVLLSGLGADELFGGYSRHGIAFERKGYEGLIEELRLDVGRLGKRNLGRDDRAMSHWSREVRFPFLDERLVKWAIELPVWQKCDFGNDPNGEKGVEAAKRILRLLARDLGLNAVALEKKRAIQFGARTAKMESGRTKGTTLIIDVLEKNAGGDGRGRGRNRGGSQAAAADTAYVKLIRDVGRQYEVSQPPSMVTRLVLRNLYGSHIETLSWWEQQTTVEEKRLLRLVPHSVGQWKRAVVAVRRRWGCRHRRWRTVE</sequence>
<gene>
    <name evidence="6" type="ORF">BBAD15_g11259</name>
</gene>
<dbReference type="InterPro" id="IPR023198">
    <property type="entry name" value="PGP-like_dom2"/>
</dbReference>
<dbReference type="eggNOG" id="KOG0573">
    <property type="taxonomic scope" value="Eukaryota"/>
</dbReference>
<evidence type="ECO:0000256" key="2">
    <source>
        <dbReference type="ARBA" id="ARBA00022605"/>
    </source>
</evidence>
<dbReference type="SUPFAM" id="SSF56235">
    <property type="entry name" value="N-terminal nucleophile aminohydrolases (Ntn hydrolases)"/>
    <property type="match status" value="1"/>
</dbReference>
<feature type="domain" description="Glutamine amidotransferase type-2" evidence="5">
    <location>
        <begin position="245"/>
        <end position="486"/>
    </location>
</feature>
<dbReference type="GO" id="GO:0004066">
    <property type="term" value="F:asparagine synthase (glutamine-hydrolyzing) activity"/>
    <property type="evidence" value="ECO:0007669"/>
    <property type="project" value="InterPro"/>
</dbReference>
<protein>
    <submittedName>
        <fullName evidence="6">Asparagine synthetase domain-containing protein C4F6.11c</fullName>
    </submittedName>
</protein>
<dbReference type="STRING" id="1245745.A0A0A2VRS3"/>
<dbReference type="SUPFAM" id="SSF56784">
    <property type="entry name" value="HAD-like"/>
    <property type="match status" value="1"/>
</dbReference>
<comment type="similarity">
    <text evidence="1">Belongs to the HAD-like hydrolase superfamily. S-2-haloalkanoic acid dehalogenase family.</text>
</comment>
<evidence type="ECO:0000313" key="6">
    <source>
        <dbReference type="EMBL" id="KGQ03504.1"/>
    </source>
</evidence>
<dbReference type="Gene3D" id="3.40.50.620">
    <property type="entry name" value="HUPs"/>
    <property type="match status" value="1"/>
</dbReference>
<dbReference type="CDD" id="cd03766">
    <property type="entry name" value="Gn_AT_II_novel"/>
    <property type="match status" value="1"/>
</dbReference>
<dbReference type="InterPro" id="IPR036412">
    <property type="entry name" value="HAD-like_sf"/>
</dbReference>
<dbReference type="PRINTS" id="PR00413">
    <property type="entry name" value="HADHALOGNASE"/>
</dbReference>
<dbReference type="InterPro" id="IPR029055">
    <property type="entry name" value="Ntn_hydrolases_N"/>
</dbReference>
<evidence type="ECO:0000259" key="5">
    <source>
        <dbReference type="PROSITE" id="PS51278"/>
    </source>
</evidence>
<evidence type="ECO:0000313" key="7">
    <source>
        <dbReference type="Proteomes" id="UP000030106"/>
    </source>
</evidence>
<reference evidence="6 7" key="1">
    <citation type="submission" date="2012-10" db="EMBL/GenBank/DDBJ databases">
        <title>Genome sequencing and analysis of entomopathogenic fungi Beauveria bassiana D1-5.</title>
        <authorList>
            <person name="Li Q."/>
            <person name="Wang L."/>
            <person name="Zhang Z."/>
            <person name="Wang Q."/>
            <person name="Ren J."/>
            <person name="Wang M."/>
            <person name="Xu W."/>
            <person name="Wang J."/>
            <person name="Lu Y."/>
            <person name="Du Q."/>
            <person name="Sun Z."/>
        </authorList>
    </citation>
    <scope>NUCLEOTIDE SEQUENCE [LARGE SCALE GENOMIC DNA]</scope>
    <source>
        <strain evidence="6 7">D1-5</strain>
    </source>
</reference>
<dbReference type="HOGENOM" id="CLU_356367_0_0_1"/>
<proteinExistence type="inferred from homology"/>
<name>A0A0A2VRS3_BEABA</name>
<dbReference type="Gene3D" id="3.40.50.1000">
    <property type="entry name" value="HAD superfamily/HAD-like"/>
    <property type="match status" value="1"/>
</dbReference>
<dbReference type="InterPro" id="IPR017932">
    <property type="entry name" value="GATase_2_dom"/>
</dbReference>
<dbReference type="Gene3D" id="1.10.150.240">
    <property type="entry name" value="Putative phosphatase, domain 2"/>
    <property type="match status" value="1"/>
</dbReference>
<dbReference type="SUPFAM" id="SSF52402">
    <property type="entry name" value="Adenine nucleotide alpha hydrolases-like"/>
    <property type="match status" value="1"/>
</dbReference>
<dbReference type="InterPro" id="IPR006328">
    <property type="entry name" value="2-HAD"/>
</dbReference>
<dbReference type="CDD" id="cd01991">
    <property type="entry name" value="Asn_synthase_B_C"/>
    <property type="match status" value="1"/>
</dbReference>
<dbReference type="Proteomes" id="UP000030106">
    <property type="component" value="Unassembled WGS sequence"/>
</dbReference>
<dbReference type="AlphaFoldDB" id="A0A0A2VRS3"/>
<dbReference type="NCBIfam" id="TIGR01493">
    <property type="entry name" value="HAD-SF-IA-v2"/>
    <property type="match status" value="1"/>
</dbReference>
<keyword evidence="4" id="KW-0315">Glutamine amidotransferase</keyword>
<dbReference type="PROSITE" id="PS51278">
    <property type="entry name" value="GATASE_TYPE_2"/>
    <property type="match status" value="1"/>
</dbReference>
<dbReference type="PANTHER" id="PTHR45937:SF1">
    <property type="entry name" value="ASPARAGINE SYNTHETASE DOMAIN-CONTAINING PROTEIN 1"/>
    <property type="match status" value="1"/>
</dbReference>
<evidence type="ECO:0000256" key="4">
    <source>
        <dbReference type="ARBA" id="ARBA00022962"/>
    </source>
</evidence>
<dbReference type="Pfam" id="PF00733">
    <property type="entry name" value="Asn_synthase"/>
    <property type="match status" value="1"/>
</dbReference>
<comment type="caution">
    <text evidence="6">The sequence shown here is derived from an EMBL/GenBank/DDBJ whole genome shotgun (WGS) entry which is preliminary data.</text>
</comment>
<keyword evidence="2" id="KW-0028">Amino-acid biosynthesis</keyword>
<dbReference type="Pfam" id="PF00702">
    <property type="entry name" value="Hydrolase"/>
    <property type="match status" value="1"/>
</dbReference>
<evidence type="ECO:0000256" key="1">
    <source>
        <dbReference type="ARBA" id="ARBA00008106"/>
    </source>
</evidence>
<dbReference type="InterPro" id="IPR001962">
    <property type="entry name" value="Asn_synthase"/>
</dbReference>
<dbReference type="GO" id="GO:0019120">
    <property type="term" value="F:hydrolase activity, acting on acid halide bonds, in C-halide compounds"/>
    <property type="evidence" value="ECO:0007669"/>
    <property type="project" value="InterPro"/>
</dbReference>
<accession>A0A0A2VRS3</accession>
<dbReference type="GO" id="GO:0016791">
    <property type="term" value="F:phosphatase activity"/>
    <property type="evidence" value="ECO:0007669"/>
    <property type="project" value="UniProtKB-ARBA"/>
</dbReference>
<dbReference type="InterPro" id="IPR051857">
    <property type="entry name" value="Asn_synthetase_domain"/>
</dbReference>
<evidence type="ECO:0000256" key="3">
    <source>
        <dbReference type="ARBA" id="ARBA00022888"/>
    </source>
</evidence>
<dbReference type="Pfam" id="PF13537">
    <property type="entry name" value="GATase_7"/>
    <property type="match status" value="1"/>
</dbReference>
<dbReference type="EMBL" id="ANFO01001213">
    <property type="protein sequence ID" value="KGQ03504.1"/>
    <property type="molecule type" value="Genomic_DNA"/>
</dbReference>
<dbReference type="NCBIfam" id="TIGR01428">
    <property type="entry name" value="HAD_type_II"/>
    <property type="match status" value="1"/>
</dbReference>
<dbReference type="Gene3D" id="3.60.20.10">
    <property type="entry name" value="Glutamine Phosphoribosylpyrophosphate, subunit 1, domain 1"/>
    <property type="match status" value="1"/>
</dbReference>
<keyword evidence="3" id="KW-0061">Asparagine biosynthesis</keyword>
<dbReference type="InterPro" id="IPR014729">
    <property type="entry name" value="Rossmann-like_a/b/a_fold"/>
</dbReference>
<dbReference type="InterPro" id="IPR023214">
    <property type="entry name" value="HAD_sf"/>
</dbReference>
<dbReference type="GO" id="GO:0006529">
    <property type="term" value="P:asparagine biosynthetic process"/>
    <property type="evidence" value="ECO:0007669"/>
    <property type="project" value="UniProtKB-KW"/>
</dbReference>